<feature type="transmembrane region" description="Helical" evidence="4">
    <location>
        <begin position="834"/>
        <end position="853"/>
    </location>
</feature>
<feature type="repeat" description="ANK" evidence="3">
    <location>
        <begin position="1757"/>
        <end position="1789"/>
    </location>
</feature>
<keyword evidence="4" id="KW-1133">Transmembrane helix</keyword>
<feature type="transmembrane region" description="Helical" evidence="4">
    <location>
        <begin position="1970"/>
        <end position="1993"/>
    </location>
</feature>
<reference evidence="5 6" key="1">
    <citation type="journal article" date="2014" name="Genome Biol. Evol.">
        <title>The secreted proteins of Achlya hypogyna and Thraustotheca clavata identify the ancestral oomycete secretome and reveal gene acquisitions by horizontal gene transfer.</title>
        <authorList>
            <person name="Misner I."/>
            <person name="Blouin N."/>
            <person name="Leonard G."/>
            <person name="Richards T.A."/>
            <person name="Lane C.E."/>
        </authorList>
    </citation>
    <scope>NUCLEOTIDE SEQUENCE [LARGE SCALE GENOMIC DNA]</scope>
    <source>
        <strain evidence="5 6">ATCC 48635</strain>
    </source>
</reference>
<evidence type="ECO:0000256" key="3">
    <source>
        <dbReference type="PROSITE-ProRule" id="PRU00023"/>
    </source>
</evidence>
<feature type="transmembrane region" description="Helical" evidence="4">
    <location>
        <begin position="621"/>
        <end position="641"/>
    </location>
</feature>
<dbReference type="SMART" id="SM00248">
    <property type="entry name" value="ANK"/>
    <property type="match status" value="15"/>
</dbReference>
<evidence type="ECO:0008006" key="7">
    <source>
        <dbReference type="Google" id="ProtNLM"/>
    </source>
</evidence>
<feature type="transmembrane region" description="Helical" evidence="4">
    <location>
        <begin position="2152"/>
        <end position="2177"/>
    </location>
</feature>
<feature type="repeat" description="ANK" evidence="3">
    <location>
        <begin position="1302"/>
        <end position="1336"/>
    </location>
</feature>
<accession>A0A1V9YWS0</accession>
<evidence type="ECO:0000256" key="2">
    <source>
        <dbReference type="ARBA" id="ARBA00023043"/>
    </source>
</evidence>
<feature type="repeat" description="ANK" evidence="3">
    <location>
        <begin position="1724"/>
        <end position="1756"/>
    </location>
</feature>
<name>A0A1V9YWS0_ACHHY</name>
<feature type="transmembrane region" description="Helical" evidence="4">
    <location>
        <begin position="738"/>
        <end position="758"/>
    </location>
</feature>
<dbReference type="PANTHER" id="PTHR24123:SF33">
    <property type="entry name" value="PROTEIN HOS4"/>
    <property type="match status" value="1"/>
</dbReference>
<feature type="transmembrane region" description="Helical" evidence="4">
    <location>
        <begin position="873"/>
        <end position="897"/>
    </location>
</feature>
<dbReference type="Pfam" id="PF00023">
    <property type="entry name" value="Ank"/>
    <property type="match status" value="1"/>
</dbReference>
<evidence type="ECO:0000256" key="4">
    <source>
        <dbReference type="SAM" id="Phobius"/>
    </source>
</evidence>
<comment type="caution">
    <text evidence="5">The sequence shown here is derived from an EMBL/GenBank/DDBJ whole genome shotgun (WGS) entry which is preliminary data.</text>
</comment>
<proteinExistence type="predicted"/>
<dbReference type="Gene3D" id="1.25.40.20">
    <property type="entry name" value="Ankyrin repeat-containing domain"/>
    <property type="match status" value="6"/>
</dbReference>
<organism evidence="5 6">
    <name type="scientific">Achlya hypogyna</name>
    <name type="common">Oomycete</name>
    <name type="synonym">Protoachlya hypogyna</name>
    <dbReference type="NCBI Taxonomy" id="1202772"/>
    <lineage>
        <taxon>Eukaryota</taxon>
        <taxon>Sar</taxon>
        <taxon>Stramenopiles</taxon>
        <taxon>Oomycota</taxon>
        <taxon>Saprolegniomycetes</taxon>
        <taxon>Saprolegniales</taxon>
        <taxon>Achlyaceae</taxon>
        <taxon>Achlya</taxon>
    </lineage>
</organism>
<feature type="repeat" description="ANK" evidence="3">
    <location>
        <begin position="383"/>
        <end position="415"/>
    </location>
</feature>
<evidence type="ECO:0000256" key="1">
    <source>
        <dbReference type="ARBA" id="ARBA00022737"/>
    </source>
</evidence>
<dbReference type="InterPro" id="IPR051165">
    <property type="entry name" value="Multifunctional_ANK_Repeat"/>
</dbReference>
<gene>
    <name evidence="5" type="ORF">ACHHYP_05773</name>
</gene>
<dbReference type="STRING" id="1202772.A0A1V9YWS0"/>
<feature type="transmembrane region" description="Helical" evidence="4">
    <location>
        <begin position="805"/>
        <end position="827"/>
    </location>
</feature>
<dbReference type="InterPro" id="IPR036770">
    <property type="entry name" value="Ankyrin_rpt-contain_sf"/>
</dbReference>
<dbReference type="InterPro" id="IPR002110">
    <property type="entry name" value="Ankyrin_rpt"/>
</dbReference>
<keyword evidence="4" id="KW-0812">Transmembrane</keyword>
<keyword evidence="6" id="KW-1185">Reference proteome</keyword>
<feature type="transmembrane region" description="Helical" evidence="4">
    <location>
        <begin position="2083"/>
        <end position="2102"/>
    </location>
</feature>
<keyword evidence="2 3" id="KW-0040">ANK repeat</keyword>
<dbReference type="SUPFAM" id="SSF48403">
    <property type="entry name" value="Ankyrin repeat"/>
    <property type="match status" value="2"/>
</dbReference>
<dbReference type="Pfam" id="PF12796">
    <property type="entry name" value="Ank_2"/>
    <property type="match status" value="2"/>
</dbReference>
<dbReference type="Proteomes" id="UP000243579">
    <property type="component" value="Unassembled WGS sequence"/>
</dbReference>
<feature type="transmembrane region" description="Helical" evidence="4">
    <location>
        <begin position="673"/>
        <end position="692"/>
    </location>
</feature>
<dbReference type="PANTHER" id="PTHR24123">
    <property type="entry name" value="ANKYRIN REPEAT-CONTAINING"/>
    <property type="match status" value="1"/>
</dbReference>
<dbReference type="EMBL" id="JNBR01000667">
    <property type="protein sequence ID" value="OQR90152.1"/>
    <property type="molecule type" value="Genomic_DNA"/>
</dbReference>
<evidence type="ECO:0000313" key="5">
    <source>
        <dbReference type="EMBL" id="OQR90152.1"/>
    </source>
</evidence>
<keyword evidence="4" id="KW-0472">Membrane</keyword>
<feature type="repeat" description="ANK" evidence="3">
    <location>
        <begin position="1269"/>
        <end position="1301"/>
    </location>
</feature>
<feature type="repeat" description="ANK" evidence="3">
    <location>
        <begin position="416"/>
        <end position="448"/>
    </location>
</feature>
<feature type="repeat" description="ANK" evidence="3">
    <location>
        <begin position="1608"/>
        <end position="1634"/>
    </location>
</feature>
<feature type="transmembrane region" description="Helical" evidence="4">
    <location>
        <begin position="1946"/>
        <end position="1964"/>
    </location>
</feature>
<dbReference type="PROSITE" id="PS50088">
    <property type="entry name" value="ANK_REPEAT"/>
    <property type="match status" value="7"/>
</dbReference>
<protein>
    <recommendedName>
        <fullName evidence="7">Ion transport domain-containing protein</fullName>
    </recommendedName>
</protein>
<dbReference type="PROSITE" id="PS50297">
    <property type="entry name" value="ANK_REP_REGION"/>
    <property type="match status" value="6"/>
</dbReference>
<evidence type="ECO:0000313" key="6">
    <source>
        <dbReference type="Proteomes" id="UP000243579"/>
    </source>
</evidence>
<feature type="transmembrane region" description="Helical" evidence="4">
    <location>
        <begin position="699"/>
        <end position="718"/>
    </location>
</feature>
<sequence>MQAMLAKESDFRRLYPVHCMARNGDQAGMEAWLQHGRNTPDQIFNGLAAKDMCVYATFQHGMTVVMHAANSWAVCQSIQVLDLLVPYCTRSVFSLSDSVCYVAGQTVLDHLLRQTFVCCKHPDKVSNASLARIIGRIQRLGQFPLNTAGLSSIAETQSHNQMQRGLHIQDDECRVCPDGGGVGNSPVRLASRKRWGELQALLKRCTNIASINELDSEGYNVLHRVCLGGHTPTLQLLLQQTELDVDCCFRTVGVVGRRDLCQLLLDDSTGSALQCAIDVKSPGCVRLLLAAGIQLPIPKGFSQATRKEMAADPCMRLVLDSHDLRQHYPLYYVARLPNIDAALECISNKQTALHVAVRQALPETLLDEIISECPAAIETCDVTGDAPLAVAAAAGILSAVKLLLERGADIDARGRHGLTPLMLAARGGHADVMAKLLDELADMDVLATFTTTDGTDRMGTVVDLLEARDEDTANLRMLSQLHKEATRRATSLEYHEQVAVQRLTHRPANVFHGPWFLEALSHSTKLGVALLDECVNVRSHRFEFCRLHEVYNATTVLRGIVGLPLEKQEDCLEHVVFRRVLQIKWELYGQRKYIEHLLVNTLLLLTTSSSSTQFDDEDSPAVVMAIGIAAVVFVAVSYPAAQLLRPKVLAALAVHCDVGLGLRDAKGRVRHRIRAAALSLSVAIFVPVVAFMEVLGMKTWFATFNNVVLAATALYFVVAEARELMVGRSRSFHPHLNIVRLLIYTTIVGVFVPIKVGFIAAPFDVHVGLGGFLTLTLWVLSLQFLEVLPSSSYLLPMLSDVLVDIWNFFLLFGVFQMGLTISFYQLFRQSGDPGFVTMAQSFMSTYYVLYGAVPTDSLASLQNSPQGGYADGLYAFTAILMMLYAAVAMLILMNLLLVMMYQTMDGGLEKAKIRALLGYAKCILRLESAMGLDEAKSPLVTMLQGPDGSPVLNPVFTEPVPTSSLDVNDQHMTALVARLDAREAWGAALATLDAAIDDHLDALCAKLTLTRHCWAIDGAFDKEYAAIKATRARSHDICDGARVSNGVFRARVSSDTLEKLDDEMARFAARLSGLHRLPPSEALATTNDDDLFMYHVAHGAPFDTHVKDAVAGILATARAALEDDEAENSPQALREQITALQNQVVQQSASIEALASKVEAGETILSAAAAAGNLRLTTLLLEKTNFQTIPDYKWKPAYFAAMNDHLPIVQQLWEAIPDLLDVRDPFVIRKIRYCTGQQSQVPPLFYNGFFGNILTSTSPTAYSDRKIIDGATPLHICVQYGNERGLRLLIHAGADVNIKTKDGKSALHLAIEAKDFSVACLNALFVAGADLKAINNSGKSPEDVCTNATALKAFEKEKLFRRNFELHYLARRGSWRAVQDWINNFLLETGSDRTSELDLAIRQRDSRYEAQLCQQETGLTALMYASTALNDTADDQVINLLLPYCSRETILTPDNDGRTVLDFLLTKEVNPIGSAASNETLLRCIERFCHQAKAVVDMRFMCASFLHDTPHECIQSSHQTINVWANVAASKNWRKLQALLHSYPDESSINGTDIMVASGVGGIGLNHRSKCASLRCASRSHPNTSAAPHTNEAGYQFTIGMGAWPSKDGKMAITLAADGNHFDCVRLLLRAGADTGLPFDMTKVQHELSRDLYRGKFDKVAATATRSWQLIYDRWQLEQEHPSFALAGLLNVSAADEAILTAQPEYRLEALFSETADIDAQDFFGRTALMMAAEAGHITNVRFLLSVGADVDLRDKAGKTALMNAAFAEHVVVVEALIGAFADLDNQDMHGNSVLDYLNEWAKETSAEDSVDRSRPNVRILELLTKESQMRASSQKYKEKMALGLATLTTENAFSGKKFIKALNCGSKLALTYLDDCVSLDRHEIKFVKLEHVYGKTASTSVLHALVDRWSHDPGRVKDCLEHVVMRRLLEIKWELFGRYMYTEQLLMNLLLLLTMTISSVLFRDEGPPFLVYVFGLFSVGGVGLAIGTARALHPKSLQYFTSDKHFRWLWFVFDKVFPSYVSRVGFARLVFSLLMLSLAVLGAMQIVTLQVYDVDEWFPTFNHVVPSASYLLPMMADLFGNIYNFFILFGVLQVGITITYYQLFQRQTEDTAFDSLGQSFLTSYFVLFGQLPLDSLNVIANSPSSYAKSGYVVVAVLMMMHSAVVVIVLLNILIALMNETVTSGLANAKTRALVSFASCISRLESAMNLSEADTLQLMQVSRPDGSLMLNPIFNNPVHKDRFRLSDAQIDALLSDAVDRRHRIELFKAIDEAFNQEITYLLDALINVGHFTTVSVEKAFAGELRIVKIAQSRLHGFVEYARKRRSQDMGILMAEMLAKATKTMTNLSEQLRAKWKLPRMNEPWNDRIKCVLLLGLTQRSGLEKLLEKVTEGVISAVKIASGAHDETDAVAKIAIMNKLEADVSTLKKLAAVQSEAAAAQDRKITEMAKNAATMNDMATVKRDMATMKKDIATVNDKLDTIVAMLAQVTAVAHPQSTT</sequence>
<keyword evidence="1" id="KW-0677">Repeat</keyword>
<feature type="transmembrane region" description="Helical" evidence="4">
    <location>
        <begin position="2030"/>
        <end position="2053"/>
    </location>
</feature>